<dbReference type="PANTHER" id="PTHR35803:SF2">
    <property type="entry name" value="RETAINING ALPHA-GALACTOSIDASE"/>
    <property type="match status" value="1"/>
</dbReference>
<dbReference type="Pfam" id="PF10566">
    <property type="entry name" value="Glyco_hydro_97"/>
    <property type="match status" value="1"/>
</dbReference>
<evidence type="ECO:0000259" key="7">
    <source>
        <dbReference type="Pfam" id="PF14508"/>
    </source>
</evidence>
<evidence type="ECO:0000259" key="8">
    <source>
        <dbReference type="Pfam" id="PF14509"/>
    </source>
</evidence>
<evidence type="ECO:0000259" key="6">
    <source>
        <dbReference type="Pfam" id="PF10566"/>
    </source>
</evidence>
<evidence type="ECO:0000256" key="4">
    <source>
        <dbReference type="ARBA" id="ARBA00022837"/>
    </source>
</evidence>
<keyword evidence="10" id="KW-1185">Reference proteome</keyword>
<protein>
    <submittedName>
        <fullName evidence="9">Glycoside hydrolase family 97 protein</fullName>
    </submittedName>
</protein>
<feature type="domain" description="Glycosyl-hydrolase 97 catalytic" evidence="6">
    <location>
        <begin position="295"/>
        <end position="463"/>
    </location>
</feature>
<sequence length="665" mass="75278">MQKPVLFIITLLVTLSLYAGDKTYSVTSPDGNLHFSLQCTSEQITYTVTYRKNKIVDNSAIRLIFPDDAFASHLKMNKPVFSVIDTSYTLVVGKSKIAHDHCRQMVIGLSQTQAPFHSINFIVRAYDEGIAFRYEFPTQTNWKTLKLTDEHTEMNIAGNPKVITGLLENFQTSHEPLYTHLRYADIKNDTLMDVPALFQFDNGVHMAITEAALRNYAGMYLIKEKGILRTALSPHIDDPDIKVEATLPHHSPWRVFLISDRMGDLFTSNMITNLNEPCVLKDISWIRPGKTTFPWWNGNIVPDTNFCPGSNFETHKYYIDFAAANHIQYHDIYGYGQQPWYFDDGSDFGQPGSEADATKPVASLDMKHICDYAHSKGVGIHLWVNWKVLYKQHPVDSIFALYEQWGVSGMMVDFIDRDDQQMIQMQEEILKTAAKHHLFIQFHGVCKPTGLSRTYPNEFTREGTLNYENYKWSSDVMNANHDLDVAFTRLIAGATDYHLGGFRSLPQGKHIIHFTNPYVTGTRAHMLAMYVVMESALQMVADAPEAYRDAPGFEFLQEVPVTWDSTVTLHAEVGEYITIARRKNNEWYVGTLNNTKARDVSIPLSFLGNGNYEMTVYEDAADSDAEPNHLQKRIESVTAKDVINIHVAGSGGAVMQIKASGQAVH</sequence>
<evidence type="ECO:0000256" key="1">
    <source>
        <dbReference type="ARBA" id="ARBA00001913"/>
    </source>
</evidence>
<proteinExistence type="predicted"/>
<dbReference type="Gene3D" id="3.20.20.70">
    <property type="entry name" value="Aldolase class I"/>
    <property type="match status" value="1"/>
</dbReference>
<dbReference type="Pfam" id="PF14509">
    <property type="entry name" value="GH97_C"/>
    <property type="match status" value="1"/>
</dbReference>
<gene>
    <name evidence="9" type="ORF">QTN47_12340</name>
</gene>
<dbReference type="InterPro" id="IPR019563">
    <property type="entry name" value="GH97_catalytic"/>
</dbReference>
<organism evidence="9 10">
    <name type="scientific">Danxiaibacter flavus</name>
    <dbReference type="NCBI Taxonomy" id="3049108"/>
    <lineage>
        <taxon>Bacteria</taxon>
        <taxon>Pseudomonadati</taxon>
        <taxon>Bacteroidota</taxon>
        <taxon>Chitinophagia</taxon>
        <taxon>Chitinophagales</taxon>
        <taxon>Chitinophagaceae</taxon>
        <taxon>Danxiaibacter</taxon>
    </lineage>
</organism>
<feature type="domain" description="Glycosyl-hydrolase 97 N-terminal" evidence="7">
    <location>
        <begin position="26"/>
        <end position="277"/>
    </location>
</feature>
<dbReference type="InterPro" id="IPR014718">
    <property type="entry name" value="GH-type_carb-bd"/>
</dbReference>
<dbReference type="Gene3D" id="2.70.98.10">
    <property type="match status" value="1"/>
</dbReference>
<name>A0ABV3ZIF2_9BACT</name>
<dbReference type="EMBL" id="JAULBC010000003">
    <property type="protein sequence ID" value="MEX6688293.1"/>
    <property type="molecule type" value="Genomic_DNA"/>
</dbReference>
<dbReference type="RefSeq" id="WP_369329702.1">
    <property type="nucleotide sequence ID" value="NZ_JAULBC010000003.1"/>
</dbReference>
<dbReference type="InterPro" id="IPR029483">
    <property type="entry name" value="GH97_C"/>
</dbReference>
<keyword evidence="4" id="KW-0106">Calcium</keyword>
<dbReference type="GO" id="GO:0016787">
    <property type="term" value="F:hydrolase activity"/>
    <property type="evidence" value="ECO:0007669"/>
    <property type="project" value="UniProtKB-KW"/>
</dbReference>
<dbReference type="PANTHER" id="PTHR35803">
    <property type="entry name" value="GLUCAN 1,4-ALPHA-GLUCOSIDASE SUSB-RELATED"/>
    <property type="match status" value="1"/>
</dbReference>
<evidence type="ECO:0000256" key="3">
    <source>
        <dbReference type="ARBA" id="ARBA00022801"/>
    </source>
</evidence>
<comment type="caution">
    <text evidence="9">The sequence shown here is derived from an EMBL/GenBank/DDBJ whole genome shotgun (WGS) entry which is preliminary data.</text>
</comment>
<dbReference type="InterPro" id="IPR029486">
    <property type="entry name" value="GH97_N"/>
</dbReference>
<dbReference type="Proteomes" id="UP001560573">
    <property type="component" value="Unassembled WGS sequence"/>
</dbReference>
<dbReference type="InterPro" id="IPR013785">
    <property type="entry name" value="Aldolase_TIM"/>
</dbReference>
<evidence type="ECO:0000256" key="5">
    <source>
        <dbReference type="ARBA" id="ARBA00023295"/>
    </source>
</evidence>
<reference evidence="9 10" key="1">
    <citation type="submission" date="2023-07" db="EMBL/GenBank/DDBJ databases">
        <authorList>
            <person name="Lian W.-H."/>
        </authorList>
    </citation>
    <scope>NUCLEOTIDE SEQUENCE [LARGE SCALE GENOMIC DNA]</scope>
    <source>
        <strain evidence="9 10">SYSU DXS3180</strain>
    </source>
</reference>
<dbReference type="SUPFAM" id="SSF51445">
    <property type="entry name" value="(Trans)glycosidases"/>
    <property type="match status" value="1"/>
</dbReference>
<keyword evidence="5" id="KW-0326">Glycosidase</keyword>
<dbReference type="InterPro" id="IPR013780">
    <property type="entry name" value="Glyco_hydro_b"/>
</dbReference>
<evidence type="ECO:0000313" key="10">
    <source>
        <dbReference type="Proteomes" id="UP001560573"/>
    </source>
</evidence>
<dbReference type="InterPro" id="IPR052720">
    <property type="entry name" value="Glycosyl_hydrolase_97"/>
</dbReference>
<dbReference type="Pfam" id="PF14508">
    <property type="entry name" value="GH97_N"/>
    <property type="match status" value="1"/>
</dbReference>
<comment type="cofactor">
    <cofactor evidence="1">
        <name>Ca(2+)</name>
        <dbReference type="ChEBI" id="CHEBI:29108"/>
    </cofactor>
</comment>
<feature type="domain" description="Glycosyl-hydrolase 97 C-terminal oligomerisation" evidence="8">
    <location>
        <begin position="562"/>
        <end position="658"/>
    </location>
</feature>
<dbReference type="Gene3D" id="2.60.40.1180">
    <property type="entry name" value="Golgi alpha-mannosidase II"/>
    <property type="match status" value="1"/>
</dbReference>
<comment type="subunit">
    <text evidence="2">Monomer.</text>
</comment>
<dbReference type="InterPro" id="IPR017853">
    <property type="entry name" value="GH"/>
</dbReference>
<accession>A0ABV3ZIF2</accession>
<keyword evidence="3 9" id="KW-0378">Hydrolase</keyword>
<evidence type="ECO:0000313" key="9">
    <source>
        <dbReference type="EMBL" id="MEX6688293.1"/>
    </source>
</evidence>
<evidence type="ECO:0000256" key="2">
    <source>
        <dbReference type="ARBA" id="ARBA00011245"/>
    </source>
</evidence>